<feature type="compositionally biased region" description="Polar residues" evidence="2">
    <location>
        <begin position="214"/>
        <end position="231"/>
    </location>
</feature>
<name>A0AAV2T3V2_CALDB</name>
<evidence type="ECO:0000256" key="2">
    <source>
        <dbReference type="SAM" id="MobiDB-lite"/>
    </source>
</evidence>
<dbReference type="AlphaFoldDB" id="A0AAV2T3V2"/>
<dbReference type="GO" id="GO:0008270">
    <property type="term" value="F:zinc ion binding"/>
    <property type="evidence" value="ECO:0007669"/>
    <property type="project" value="UniProtKB-KW"/>
</dbReference>
<feature type="region of interest" description="Disordered" evidence="2">
    <location>
        <begin position="455"/>
        <end position="498"/>
    </location>
</feature>
<feature type="region of interest" description="Disordered" evidence="2">
    <location>
        <begin position="300"/>
        <end position="374"/>
    </location>
</feature>
<feature type="compositionally biased region" description="Low complexity" evidence="2">
    <location>
        <begin position="308"/>
        <end position="327"/>
    </location>
</feature>
<dbReference type="PROSITE" id="PS50966">
    <property type="entry name" value="ZF_SWIM"/>
    <property type="match status" value="1"/>
</dbReference>
<sequence length="754" mass="83392">MQSVLSRYPSPFLHTLESMYLQVTSPHTTDSSIHFQLDFRPTPPTMTSHSPNRSTDPTLQVRIKQALEARFILFCQPTPNSFVILSTGLHEGTNSDIRDGDFKSPSSIRHSLTTAHQARKRYRIVIGPQACSCEETMEKVCRPVRNTDRALRPCVHVLFIMLRVLRTPVDDACLTQVPLPATKVEGLLQSYTNFKNTLNQRRAPEQKCHLALVPSTSEPKPITQSSNSSLTKPAKASSPPVPLAMPKPIYPLTKSQIPAPSEKTPHLLALVNATIQNSSECGELSSLTKGIMPVSRRREIESAGAVESSNTGTTVSRTSSSSDSTGSPRIRPPRRLGSMGDKYNSCWSAVAGTDSRRPRTAPQPDPPSCVGPRRIRSVRDGISATFRPIRDYSPTRLRENRLTPIKSEEVSADESLKYHLTCEISGEYESLRQAPDTKDISQSEPLPISGGFKHLHHGPFQPVAKKTSQPDRANGLAKTSNISNGAGTNSATKSPEDESLAILQSPSQFTGCVQRMCSLCLQNWEDCQGEKAERLVRCCATEILESSCVATFHFSCCKALIVSPSGLSVDDFTEVIFTCFKQTEGACEFLQTDLPGSGGLRKSPCLAVGHLPSSQPAYGGSKPQQAEDESSLSAKQIHSFHQTHDIINKILKERTEESVPSYGGEHPEEISFVDLIWCKGHVLQLWKQRVYNQRRKNELEAKDESNNQFLQVEIYHQAGNITRNSRAKAIKNCGQNLLIIKRTYGKERAKIRRV</sequence>
<evidence type="ECO:0000256" key="1">
    <source>
        <dbReference type="PROSITE-ProRule" id="PRU00325"/>
    </source>
</evidence>
<evidence type="ECO:0000259" key="3">
    <source>
        <dbReference type="PROSITE" id="PS50966"/>
    </source>
</evidence>
<feature type="compositionally biased region" description="Polar residues" evidence="2">
    <location>
        <begin position="466"/>
        <end position="493"/>
    </location>
</feature>
<feature type="region of interest" description="Disordered" evidence="2">
    <location>
        <begin position="213"/>
        <end position="247"/>
    </location>
</feature>
<comment type="caution">
    <text evidence="4">The sequence shown here is derived from an EMBL/GenBank/DDBJ whole genome shotgun (WGS) entry which is preliminary data.</text>
</comment>
<keyword evidence="1" id="KW-0479">Metal-binding</keyword>
<organism evidence="4 5">
    <name type="scientific">Calicophoron daubneyi</name>
    <name type="common">Rumen fluke</name>
    <name type="synonym">Paramphistomum daubneyi</name>
    <dbReference type="NCBI Taxonomy" id="300641"/>
    <lineage>
        <taxon>Eukaryota</taxon>
        <taxon>Metazoa</taxon>
        <taxon>Spiralia</taxon>
        <taxon>Lophotrochozoa</taxon>
        <taxon>Platyhelminthes</taxon>
        <taxon>Trematoda</taxon>
        <taxon>Digenea</taxon>
        <taxon>Plagiorchiida</taxon>
        <taxon>Pronocephalata</taxon>
        <taxon>Paramphistomoidea</taxon>
        <taxon>Paramphistomidae</taxon>
        <taxon>Calicophoron</taxon>
    </lineage>
</organism>
<dbReference type="InterPro" id="IPR007527">
    <property type="entry name" value="Znf_SWIM"/>
</dbReference>
<proteinExistence type="predicted"/>
<keyword evidence="1" id="KW-0863">Zinc-finger</keyword>
<accession>A0AAV2T3V2</accession>
<protein>
    <recommendedName>
        <fullName evidence="3">SWIM-type domain-containing protein</fullName>
    </recommendedName>
</protein>
<dbReference type="EMBL" id="CAXLJL010000073">
    <property type="protein sequence ID" value="CAL5130771.1"/>
    <property type="molecule type" value="Genomic_DNA"/>
</dbReference>
<evidence type="ECO:0000313" key="4">
    <source>
        <dbReference type="EMBL" id="CAL5130771.1"/>
    </source>
</evidence>
<gene>
    <name evidence="4" type="ORF">CDAUBV1_LOCUS2931</name>
</gene>
<dbReference type="Proteomes" id="UP001497525">
    <property type="component" value="Unassembled WGS sequence"/>
</dbReference>
<evidence type="ECO:0000313" key="5">
    <source>
        <dbReference type="Proteomes" id="UP001497525"/>
    </source>
</evidence>
<feature type="domain" description="SWIM-type" evidence="3">
    <location>
        <begin position="122"/>
        <end position="165"/>
    </location>
</feature>
<reference evidence="4" key="1">
    <citation type="submission" date="2024-06" db="EMBL/GenBank/DDBJ databases">
        <authorList>
            <person name="Liu X."/>
            <person name="Lenzi L."/>
            <person name="Haldenby T S."/>
            <person name="Uol C."/>
        </authorList>
    </citation>
    <scope>NUCLEOTIDE SEQUENCE</scope>
</reference>
<keyword evidence="1" id="KW-0862">Zinc</keyword>